<comment type="caution">
    <text evidence="3">The sequence shown here is derived from an EMBL/GenBank/DDBJ whole genome shotgun (WGS) entry which is preliminary data.</text>
</comment>
<feature type="chain" id="PRO_5036959636" evidence="2">
    <location>
        <begin position="23"/>
        <end position="325"/>
    </location>
</feature>
<dbReference type="Gene3D" id="3.40.190.150">
    <property type="entry name" value="Bordetella uptake gene, domain 1"/>
    <property type="match status" value="1"/>
</dbReference>
<sequence length="325" mass="34513">MARIFTIICALMTSAFSSVTSAQQAWPLERPIHLIVPFPAGSSPDLLARLLATPLSKALNQNIIVENKPGAGGNIGTRLAARAAPDGYTLLYTINGPLVTAATLYKKTLGYDPFKDLAPVTLVATSPNVLIVNAAFPASTLSEFVSYVKTIPGKANYGSVGPGSASHLAMELFKHRAELELTHIPYPGFPQVTTAIIGQDIQAAFMVPAIAMAQVKSGKVKALAITSLTEVAALPGLKPVANQGFAGFEAISWNAILAPSGTPNAITARLQKELSSIIQSDEIKEKFAAQYFTAVGSSPQELTRLMQQETARWDEVIARLKLSLD</sequence>
<dbReference type="AlphaFoldDB" id="A0A953N9X5"/>
<name>A0A953N9X5_9BURK</name>
<reference evidence="3" key="1">
    <citation type="submission" date="2021-07" db="EMBL/GenBank/DDBJ databases">
        <title>New genus and species of the family Alcaligenaceae.</title>
        <authorList>
            <person name="Hahn M.W."/>
        </authorList>
    </citation>
    <scope>NUCLEOTIDE SEQUENCE</scope>
    <source>
        <strain evidence="3">LF4-65</strain>
    </source>
</reference>
<keyword evidence="2" id="KW-0732">Signal</keyword>
<proteinExistence type="inferred from homology"/>
<dbReference type="Gene3D" id="3.40.190.10">
    <property type="entry name" value="Periplasmic binding protein-like II"/>
    <property type="match status" value="1"/>
</dbReference>
<organism evidence="3 4">
    <name type="scientific">Zwartia hollandica</name>
    <dbReference type="NCBI Taxonomy" id="324606"/>
    <lineage>
        <taxon>Bacteria</taxon>
        <taxon>Pseudomonadati</taxon>
        <taxon>Pseudomonadota</taxon>
        <taxon>Betaproteobacteria</taxon>
        <taxon>Burkholderiales</taxon>
        <taxon>Alcaligenaceae</taxon>
        <taxon>Zwartia</taxon>
    </lineage>
</organism>
<dbReference type="PANTHER" id="PTHR42928:SF5">
    <property type="entry name" value="BLR1237 PROTEIN"/>
    <property type="match status" value="1"/>
</dbReference>
<gene>
    <name evidence="3" type="ORF">KZZ10_04075</name>
</gene>
<protein>
    <submittedName>
        <fullName evidence="3">Tripartite tricarboxylate transporter substrate binding protein</fullName>
    </submittedName>
</protein>
<dbReference type="Proteomes" id="UP000739565">
    <property type="component" value="Unassembled WGS sequence"/>
</dbReference>
<dbReference type="EMBL" id="JAHXRI010000006">
    <property type="protein sequence ID" value="MBZ1349814.1"/>
    <property type="molecule type" value="Genomic_DNA"/>
</dbReference>
<comment type="similarity">
    <text evidence="1">Belongs to the UPF0065 (bug) family.</text>
</comment>
<dbReference type="InterPro" id="IPR005064">
    <property type="entry name" value="BUG"/>
</dbReference>
<feature type="signal peptide" evidence="2">
    <location>
        <begin position="1"/>
        <end position="22"/>
    </location>
</feature>
<accession>A0A953N9X5</accession>
<dbReference type="SUPFAM" id="SSF53850">
    <property type="entry name" value="Periplasmic binding protein-like II"/>
    <property type="match status" value="1"/>
</dbReference>
<dbReference type="PIRSF" id="PIRSF017082">
    <property type="entry name" value="YflP"/>
    <property type="match status" value="1"/>
</dbReference>
<evidence type="ECO:0000313" key="3">
    <source>
        <dbReference type="EMBL" id="MBZ1349814.1"/>
    </source>
</evidence>
<dbReference type="CDD" id="cd13578">
    <property type="entry name" value="PBP2_Bug27"/>
    <property type="match status" value="1"/>
</dbReference>
<evidence type="ECO:0000313" key="4">
    <source>
        <dbReference type="Proteomes" id="UP000739565"/>
    </source>
</evidence>
<dbReference type="PANTHER" id="PTHR42928">
    <property type="entry name" value="TRICARBOXYLATE-BINDING PROTEIN"/>
    <property type="match status" value="1"/>
</dbReference>
<dbReference type="Pfam" id="PF03401">
    <property type="entry name" value="TctC"/>
    <property type="match status" value="1"/>
</dbReference>
<keyword evidence="4" id="KW-1185">Reference proteome</keyword>
<dbReference type="InterPro" id="IPR042100">
    <property type="entry name" value="Bug_dom1"/>
</dbReference>
<evidence type="ECO:0000256" key="2">
    <source>
        <dbReference type="SAM" id="SignalP"/>
    </source>
</evidence>
<evidence type="ECO:0000256" key="1">
    <source>
        <dbReference type="ARBA" id="ARBA00006987"/>
    </source>
</evidence>